<name>A0A0A5GAS8_9BACI</name>
<keyword evidence="3" id="KW-1185">Reference proteome</keyword>
<accession>A0A0A5GAS8</accession>
<keyword evidence="2" id="KW-0238">DNA-binding</keyword>
<protein>
    <submittedName>
        <fullName evidence="2">DNA-binding protein</fullName>
    </submittedName>
</protein>
<dbReference type="Pfam" id="PF12728">
    <property type="entry name" value="HTH_17"/>
    <property type="match status" value="1"/>
</dbReference>
<dbReference type="AlphaFoldDB" id="A0A0A5GAS8"/>
<feature type="domain" description="Helix-turn-helix" evidence="1">
    <location>
        <begin position="19"/>
        <end position="51"/>
    </location>
</feature>
<gene>
    <name evidence="2" type="ORF">N784_10870</name>
</gene>
<organism evidence="2 3">
    <name type="scientific">Pontibacillus litoralis JSM 072002</name>
    <dbReference type="NCBI Taxonomy" id="1385512"/>
    <lineage>
        <taxon>Bacteria</taxon>
        <taxon>Bacillati</taxon>
        <taxon>Bacillota</taxon>
        <taxon>Bacilli</taxon>
        <taxon>Bacillales</taxon>
        <taxon>Bacillaceae</taxon>
        <taxon>Pontibacillus</taxon>
    </lineage>
</organism>
<proteinExistence type="predicted"/>
<reference evidence="2 3" key="1">
    <citation type="submission" date="2013-08" db="EMBL/GenBank/DDBJ databases">
        <authorList>
            <person name="Huang J."/>
            <person name="Wang G."/>
        </authorList>
    </citation>
    <scope>NUCLEOTIDE SEQUENCE [LARGE SCALE GENOMIC DNA]</scope>
    <source>
        <strain evidence="2 3">JSM 072002</strain>
    </source>
</reference>
<evidence type="ECO:0000259" key="1">
    <source>
        <dbReference type="Pfam" id="PF12728"/>
    </source>
</evidence>
<dbReference type="InterPro" id="IPR041657">
    <property type="entry name" value="HTH_17"/>
</dbReference>
<dbReference type="eggNOG" id="COG3311">
    <property type="taxonomic scope" value="Bacteria"/>
</dbReference>
<comment type="caution">
    <text evidence="2">The sequence shown here is derived from an EMBL/GenBank/DDBJ whole genome shotgun (WGS) entry which is preliminary data.</text>
</comment>
<sequence length="79" mass="9150">MAYHFESTDELLTFLNRELLSAAEAAEILDVSKARIGHLMKSGKLQPAKDQPKVFLKSVILDKKEELNELRKKYRPYDE</sequence>
<dbReference type="Proteomes" id="UP000030401">
    <property type="component" value="Unassembled WGS sequence"/>
</dbReference>
<dbReference type="STRING" id="1385512.N784_10870"/>
<dbReference type="RefSeq" id="WP_036832635.1">
    <property type="nucleotide sequence ID" value="NZ_AVPG01000003.1"/>
</dbReference>
<evidence type="ECO:0000313" key="3">
    <source>
        <dbReference type="Proteomes" id="UP000030401"/>
    </source>
</evidence>
<evidence type="ECO:0000313" key="2">
    <source>
        <dbReference type="EMBL" id="KGX88220.1"/>
    </source>
</evidence>
<dbReference type="EMBL" id="AVPG01000003">
    <property type="protein sequence ID" value="KGX88220.1"/>
    <property type="molecule type" value="Genomic_DNA"/>
</dbReference>
<dbReference type="GO" id="GO:0003677">
    <property type="term" value="F:DNA binding"/>
    <property type="evidence" value="ECO:0007669"/>
    <property type="project" value="UniProtKB-KW"/>
</dbReference>
<dbReference type="OrthoDB" id="2974287at2"/>